<gene>
    <name evidence="3" type="ORF">QNM18_19560</name>
</gene>
<keyword evidence="1" id="KW-1133">Transmembrane helix</keyword>
<keyword evidence="1" id="KW-0472">Membrane</keyword>
<feature type="domain" description="DUF1570" evidence="2">
    <location>
        <begin position="228"/>
        <end position="322"/>
    </location>
</feature>
<sequence>MYTWKDPINKICIIVLSISLYLFFDDRQFWFFQASSEFANDSNKPRDTEAELSVVGVDIQSELNGKNTVKLREIVDHQTNLRRFGRCEPTLGESIKYRVENGIYTWVDSKGITNYSDQKPKHHAALYQPKSNRVLDYFELTITGKTVTHSFKNALIARLNAIFRSYTSVIGLKAMRKVTLSIEVLPNRHEYERVVKSYGGVGVNTAGIYFGNKNKVLVVQRSYEDTMQTAVHEALHAINQAVIGYSPRWLNEGLAEYFEAIQVNMQHAKIKPQYFLDKHGRIRGNIVTPLNLVSAEHLWKTEQAESLYKSSWAFVHFLMSSNSGRQTLKDILLQEQSEPCSSLSAKQLKGILASKQPKLVAAFQTYLNLPIKTQRL</sequence>
<evidence type="ECO:0000313" key="3">
    <source>
        <dbReference type="EMBL" id="MDK2597255.1"/>
    </source>
</evidence>
<evidence type="ECO:0000259" key="2">
    <source>
        <dbReference type="Pfam" id="PF07607"/>
    </source>
</evidence>
<evidence type="ECO:0000256" key="1">
    <source>
        <dbReference type="SAM" id="Phobius"/>
    </source>
</evidence>
<proteinExistence type="predicted"/>
<organism evidence="3 4">
    <name type="scientific">Pseudoalteromonas obscura</name>
    <dbReference type="NCBI Taxonomy" id="3048491"/>
    <lineage>
        <taxon>Bacteria</taxon>
        <taxon>Pseudomonadati</taxon>
        <taxon>Pseudomonadota</taxon>
        <taxon>Gammaproteobacteria</taxon>
        <taxon>Alteromonadales</taxon>
        <taxon>Pseudoalteromonadaceae</taxon>
        <taxon>Pseudoalteromonas</taxon>
    </lineage>
</organism>
<feature type="transmembrane region" description="Helical" evidence="1">
    <location>
        <begin position="7"/>
        <end position="24"/>
    </location>
</feature>
<dbReference type="EMBL" id="JASJUT010000010">
    <property type="protein sequence ID" value="MDK2597255.1"/>
    <property type="molecule type" value="Genomic_DNA"/>
</dbReference>
<reference evidence="3 4" key="1">
    <citation type="submission" date="2023-05" db="EMBL/GenBank/DDBJ databases">
        <title>Pseudoalteromonas ardens sp. nov., Pseudoalteromonas obscura sp. nov., and Pseudoalteromonas umbrosa sp. nov., isolated from the coral Montipora capitata.</title>
        <authorList>
            <person name="Thomas E.M."/>
            <person name="Smith E.M."/>
            <person name="Papke E."/>
            <person name="Shlafstein M.D."/>
            <person name="Oline D.K."/>
            <person name="Videau P."/>
            <person name="Saw J.H."/>
            <person name="Strangman W.K."/>
            <person name="Ushijima B."/>
        </authorList>
    </citation>
    <scope>NUCLEOTIDE SEQUENCE [LARGE SCALE GENOMIC DNA]</scope>
    <source>
        <strain evidence="3 4">P94</strain>
    </source>
</reference>
<keyword evidence="4" id="KW-1185">Reference proteome</keyword>
<name>A0ABT7EQC3_9GAMM</name>
<keyword evidence="1" id="KW-0812">Transmembrane</keyword>
<dbReference type="RefSeq" id="WP_284138204.1">
    <property type="nucleotide sequence ID" value="NZ_JASJUT010000010.1"/>
</dbReference>
<accession>A0ABT7EQC3</accession>
<dbReference type="InterPro" id="IPR011464">
    <property type="entry name" value="DUF1570"/>
</dbReference>
<protein>
    <submittedName>
        <fullName evidence="3">DUF1570 domain-containing protein</fullName>
    </submittedName>
</protein>
<dbReference type="Proteomes" id="UP001231915">
    <property type="component" value="Unassembled WGS sequence"/>
</dbReference>
<comment type="caution">
    <text evidence="3">The sequence shown here is derived from an EMBL/GenBank/DDBJ whole genome shotgun (WGS) entry which is preliminary data.</text>
</comment>
<dbReference type="Pfam" id="PF07607">
    <property type="entry name" value="DUF1570"/>
    <property type="match status" value="1"/>
</dbReference>
<evidence type="ECO:0000313" key="4">
    <source>
        <dbReference type="Proteomes" id="UP001231915"/>
    </source>
</evidence>